<dbReference type="EMBL" id="CM047742">
    <property type="protein sequence ID" value="KAJ0035875.1"/>
    <property type="molecule type" value="Genomic_DNA"/>
</dbReference>
<sequence length="325" mass="36801">MKTRWGITKCIDLKSFHDPMKGYLINDTCVFGAEVFVVKCVSKGECLSMIKEPARCYHLWKIVKFSNLLDETYKSKPFGDYNWKILLYPNGFRHAKGNSISIFLSPANSSIPNDTTKLLEKCIVCVKDQIEGRHIELEFQKLFAPGQYEGFQKFLSLHKLKDPKQGFLAGDTCILEAGVTVLGLIGTTSESFYKSISRSMSSLTMARASTVTAIFTVGAPSRKAMALRVVMTHEQLRSEELDLRNSQWPLLLGSHCHLLRKHHQELLFAQCVFPNARSVQPPVPIENISIYKPYTLDVLKVLFMCVVGTIHALEAERALHEWERA</sequence>
<protein>
    <submittedName>
        <fullName evidence="1">Uncharacterized protein</fullName>
    </submittedName>
</protein>
<gene>
    <name evidence="1" type="ORF">Pint_26391</name>
</gene>
<comment type="caution">
    <text evidence="1">The sequence shown here is derived from an EMBL/GenBank/DDBJ whole genome shotgun (WGS) entry which is preliminary data.</text>
</comment>
<dbReference type="Proteomes" id="UP001163603">
    <property type="component" value="Chromosome 7"/>
</dbReference>
<accession>A0ACC0YHZ3</accession>
<proteinExistence type="predicted"/>
<name>A0ACC0YHZ3_9ROSI</name>
<organism evidence="1 2">
    <name type="scientific">Pistacia integerrima</name>
    <dbReference type="NCBI Taxonomy" id="434235"/>
    <lineage>
        <taxon>Eukaryota</taxon>
        <taxon>Viridiplantae</taxon>
        <taxon>Streptophyta</taxon>
        <taxon>Embryophyta</taxon>
        <taxon>Tracheophyta</taxon>
        <taxon>Spermatophyta</taxon>
        <taxon>Magnoliopsida</taxon>
        <taxon>eudicotyledons</taxon>
        <taxon>Gunneridae</taxon>
        <taxon>Pentapetalae</taxon>
        <taxon>rosids</taxon>
        <taxon>malvids</taxon>
        <taxon>Sapindales</taxon>
        <taxon>Anacardiaceae</taxon>
        <taxon>Pistacia</taxon>
    </lineage>
</organism>
<evidence type="ECO:0000313" key="1">
    <source>
        <dbReference type="EMBL" id="KAJ0035875.1"/>
    </source>
</evidence>
<evidence type="ECO:0000313" key="2">
    <source>
        <dbReference type="Proteomes" id="UP001163603"/>
    </source>
</evidence>
<keyword evidence="2" id="KW-1185">Reference proteome</keyword>
<reference evidence="2" key="1">
    <citation type="journal article" date="2023" name="G3 (Bethesda)">
        <title>Genome assembly and association tests identify interacting loci associated with vigor, precocity, and sex in interspecific pistachio rootstocks.</title>
        <authorList>
            <person name="Palmer W."/>
            <person name="Jacygrad E."/>
            <person name="Sagayaradj S."/>
            <person name="Cavanaugh K."/>
            <person name="Han R."/>
            <person name="Bertier L."/>
            <person name="Beede B."/>
            <person name="Kafkas S."/>
            <person name="Golino D."/>
            <person name="Preece J."/>
            <person name="Michelmore R."/>
        </authorList>
    </citation>
    <scope>NUCLEOTIDE SEQUENCE [LARGE SCALE GENOMIC DNA]</scope>
</reference>